<protein>
    <submittedName>
        <fullName evidence="3">Uncharacterized protein</fullName>
    </submittedName>
</protein>
<accession>A0AAD6VR13</accession>
<dbReference type="AlphaFoldDB" id="A0AAD6VR13"/>
<proteinExistence type="predicted"/>
<organism evidence="3 4">
    <name type="scientific">Mycena pura</name>
    <dbReference type="NCBI Taxonomy" id="153505"/>
    <lineage>
        <taxon>Eukaryota</taxon>
        <taxon>Fungi</taxon>
        <taxon>Dikarya</taxon>
        <taxon>Basidiomycota</taxon>
        <taxon>Agaricomycotina</taxon>
        <taxon>Agaricomycetes</taxon>
        <taxon>Agaricomycetidae</taxon>
        <taxon>Agaricales</taxon>
        <taxon>Marasmiineae</taxon>
        <taxon>Mycenaceae</taxon>
        <taxon>Mycena</taxon>
    </lineage>
</organism>
<comment type="caution">
    <text evidence="3">The sequence shown here is derived from an EMBL/GenBank/DDBJ whole genome shotgun (WGS) entry which is preliminary data.</text>
</comment>
<gene>
    <name evidence="3" type="ORF">GGX14DRAFT_438590</name>
</gene>
<evidence type="ECO:0000256" key="2">
    <source>
        <dbReference type="SAM" id="SignalP"/>
    </source>
</evidence>
<dbReference type="Proteomes" id="UP001219525">
    <property type="component" value="Unassembled WGS sequence"/>
</dbReference>
<keyword evidence="2" id="KW-0732">Signal</keyword>
<evidence type="ECO:0000313" key="4">
    <source>
        <dbReference type="Proteomes" id="UP001219525"/>
    </source>
</evidence>
<reference evidence="3" key="1">
    <citation type="submission" date="2023-03" db="EMBL/GenBank/DDBJ databases">
        <title>Massive genome expansion in bonnet fungi (Mycena s.s.) driven by repeated elements and novel gene families across ecological guilds.</title>
        <authorList>
            <consortium name="Lawrence Berkeley National Laboratory"/>
            <person name="Harder C.B."/>
            <person name="Miyauchi S."/>
            <person name="Viragh M."/>
            <person name="Kuo A."/>
            <person name="Thoen E."/>
            <person name="Andreopoulos B."/>
            <person name="Lu D."/>
            <person name="Skrede I."/>
            <person name="Drula E."/>
            <person name="Henrissat B."/>
            <person name="Morin E."/>
            <person name="Kohler A."/>
            <person name="Barry K."/>
            <person name="LaButti K."/>
            <person name="Morin E."/>
            <person name="Salamov A."/>
            <person name="Lipzen A."/>
            <person name="Mereny Z."/>
            <person name="Hegedus B."/>
            <person name="Baldrian P."/>
            <person name="Stursova M."/>
            <person name="Weitz H."/>
            <person name="Taylor A."/>
            <person name="Grigoriev I.V."/>
            <person name="Nagy L.G."/>
            <person name="Martin F."/>
            <person name="Kauserud H."/>
        </authorList>
    </citation>
    <scope>NUCLEOTIDE SEQUENCE</scope>
    <source>
        <strain evidence="3">9144</strain>
    </source>
</reference>
<evidence type="ECO:0000256" key="1">
    <source>
        <dbReference type="SAM" id="MobiDB-lite"/>
    </source>
</evidence>
<keyword evidence="4" id="KW-1185">Reference proteome</keyword>
<feature type="signal peptide" evidence="2">
    <location>
        <begin position="1"/>
        <end position="15"/>
    </location>
</feature>
<dbReference type="EMBL" id="JARJCW010000013">
    <property type="protein sequence ID" value="KAJ7217851.1"/>
    <property type="molecule type" value="Genomic_DNA"/>
</dbReference>
<feature type="region of interest" description="Disordered" evidence="1">
    <location>
        <begin position="70"/>
        <end position="91"/>
    </location>
</feature>
<evidence type="ECO:0000313" key="3">
    <source>
        <dbReference type="EMBL" id="KAJ7217851.1"/>
    </source>
</evidence>
<sequence length="91" mass="9923">MAFLFVIFRIPIVTATNMSMVLAMRFMTGFFGSPALATGVCLSVERQWLISSRNTNSHMFWASGLSAPSRVPLRAQSSADSQRRPSPGDGP</sequence>
<feature type="chain" id="PRO_5042220455" evidence="2">
    <location>
        <begin position="16"/>
        <end position="91"/>
    </location>
</feature>
<name>A0AAD6VR13_9AGAR</name>